<reference evidence="2" key="1">
    <citation type="submission" date="2021-03" db="EMBL/GenBank/DDBJ databases">
        <title>Draft genome sequence of rust myrtle Austropuccinia psidii MF-1, a brazilian biotype.</title>
        <authorList>
            <person name="Quecine M.C."/>
            <person name="Pachon D.M.R."/>
            <person name="Bonatelli M.L."/>
            <person name="Correr F.H."/>
            <person name="Franceschini L.M."/>
            <person name="Leite T.F."/>
            <person name="Margarido G.R.A."/>
            <person name="Almeida C.A."/>
            <person name="Ferrarezi J.A."/>
            <person name="Labate C.A."/>
        </authorList>
    </citation>
    <scope>NUCLEOTIDE SEQUENCE</scope>
    <source>
        <strain evidence="2">MF-1</strain>
    </source>
</reference>
<feature type="region of interest" description="Disordered" evidence="1">
    <location>
        <begin position="1"/>
        <end position="43"/>
    </location>
</feature>
<evidence type="ECO:0000313" key="2">
    <source>
        <dbReference type="EMBL" id="MBW0543783.1"/>
    </source>
</evidence>
<feature type="compositionally biased region" description="Polar residues" evidence="1">
    <location>
        <begin position="141"/>
        <end position="159"/>
    </location>
</feature>
<keyword evidence="3" id="KW-1185">Reference proteome</keyword>
<accession>A0A9Q3FPH4</accession>
<dbReference type="Proteomes" id="UP000765509">
    <property type="component" value="Unassembled WGS sequence"/>
</dbReference>
<feature type="non-terminal residue" evidence="2">
    <location>
        <position position="1"/>
    </location>
</feature>
<organism evidence="2 3">
    <name type="scientific">Austropuccinia psidii MF-1</name>
    <dbReference type="NCBI Taxonomy" id="1389203"/>
    <lineage>
        <taxon>Eukaryota</taxon>
        <taxon>Fungi</taxon>
        <taxon>Dikarya</taxon>
        <taxon>Basidiomycota</taxon>
        <taxon>Pucciniomycotina</taxon>
        <taxon>Pucciniomycetes</taxon>
        <taxon>Pucciniales</taxon>
        <taxon>Sphaerophragmiaceae</taxon>
        <taxon>Austropuccinia</taxon>
    </lineage>
</organism>
<dbReference type="AlphaFoldDB" id="A0A9Q3FPH4"/>
<feature type="compositionally biased region" description="Acidic residues" evidence="1">
    <location>
        <begin position="95"/>
        <end position="110"/>
    </location>
</feature>
<evidence type="ECO:0000313" key="3">
    <source>
        <dbReference type="Proteomes" id="UP000765509"/>
    </source>
</evidence>
<name>A0A9Q3FPH4_9BASI</name>
<comment type="caution">
    <text evidence="2">The sequence shown here is derived from an EMBL/GenBank/DDBJ whole genome shotgun (WGS) entry which is preliminary data.</text>
</comment>
<feature type="compositionally biased region" description="Basic and acidic residues" evidence="1">
    <location>
        <begin position="72"/>
        <end position="85"/>
    </location>
</feature>
<gene>
    <name evidence="2" type="ORF">O181_083498</name>
</gene>
<proteinExistence type="predicted"/>
<evidence type="ECO:0000256" key="1">
    <source>
        <dbReference type="SAM" id="MobiDB-lite"/>
    </source>
</evidence>
<dbReference type="EMBL" id="AVOT02048566">
    <property type="protein sequence ID" value="MBW0543783.1"/>
    <property type="molecule type" value="Genomic_DNA"/>
</dbReference>
<protein>
    <submittedName>
        <fullName evidence="2">Uncharacterized protein</fullName>
    </submittedName>
</protein>
<sequence length="159" mass="18374">PKPSSQKSESSTHSDHYYYPPKQESELGEESEKYSNFPIATPRTNKRDLKVVEKFFLDLLERNKINNSTPNSKEEINKSKMDKPSSSKLPSSIEEIQEENLNEETVEGQEEMSSTDKLHQKILEMQEQLLALIKREEKNKSSSYTPQNSPLDEQTTLPR</sequence>
<feature type="region of interest" description="Disordered" evidence="1">
    <location>
        <begin position="133"/>
        <end position="159"/>
    </location>
</feature>
<feature type="region of interest" description="Disordered" evidence="1">
    <location>
        <begin position="62"/>
        <end position="116"/>
    </location>
</feature>